<name>A0A4S4C4N4_9BACL</name>
<keyword evidence="11" id="KW-1185">Reference proteome</keyword>
<proteinExistence type="predicted"/>
<dbReference type="Proteomes" id="UP000310636">
    <property type="component" value="Unassembled WGS sequence"/>
</dbReference>
<evidence type="ECO:0000313" key="10">
    <source>
        <dbReference type="EMBL" id="THF82745.1"/>
    </source>
</evidence>
<dbReference type="InterPro" id="IPR010559">
    <property type="entry name" value="Sig_transdc_His_kin_internal"/>
</dbReference>
<protein>
    <recommendedName>
        <fullName evidence="2">histidine kinase</fullName>
        <ecNumber evidence="2">2.7.13.3</ecNumber>
    </recommendedName>
</protein>
<evidence type="ECO:0000256" key="7">
    <source>
        <dbReference type="ARBA" id="ARBA00023012"/>
    </source>
</evidence>
<evidence type="ECO:0000256" key="3">
    <source>
        <dbReference type="ARBA" id="ARBA00022679"/>
    </source>
</evidence>
<feature type="domain" description="Histidine kinase" evidence="9">
    <location>
        <begin position="379"/>
        <end position="593"/>
    </location>
</feature>
<accession>A0A4S4C4N4</accession>
<dbReference type="PRINTS" id="PR00344">
    <property type="entry name" value="BCTRLSENSOR"/>
</dbReference>
<keyword evidence="6" id="KW-0067">ATP-binding</keyword>
<keyword evidence="3" id="KW-0808">Transferase</keyword>
<dbReference type="EC" id="2.7.13.3" evidence="2"/>
<evidence type="ECO:0000256" key="5">
    <source>
        <dbReference type="ARBA" id="ARBA00022777"/>
    </source>
</evidence>
<evidence type="ECO:0000256" key="2">
    <source>
        <dbReference type="ARBA" id="ARBA00012438"/>
    </source>
</evidence>
<dbReference type="EMBL" id="SSOB01000006">
    <property type="protein sequence ID" value="THF82745.1"/>
    <property type="molecule type" value="Genomic_DNA"/>
</dbReference>
<dbReference type="PROSITE" id="PS50109">
    <property type="entry name" value="HIS_KIN"/>
    <property type="match status" value="1"/>
</dbReference>
<dbReference type="GO" id="GO:0000155">
    <property type="term" value="F:phosphorelay sensor kinase activity"/>
    <property type="evidence" value="ECO:0007669"/>
    <property type="project" value="InterPro"/>
</dbReference>
<keyword evidence="7" id="KW-0902">Two-component regulatory system</keyword>
<dbReference type="RefSeq" id="WP_136369006.1">
    <property type="nucleotide sequence ID" value="NZ_SSOB01000006.1"/>
</dbReference>
<dbReference type="InterPro" id="IPR003594">
    <property type="entry name" value="HATPase_dom"/>
</dbReference>
<dbReference type="SUPFAM" id="SSF55874">
    <property type="entry name" value="ATPase domain of HSP90 chaperone/DNA topoisomerase II/histidine kinase"/>
    <property type="match status" value="1"/>
</dbReference>
<dbReference type="GO" id="GO:0005524">
    <property type="term" value="F:ATP binding"/>
    <property type="evidence" value="ECO:0007669"/>
    <property type="project" value="UniProtKB-KW"/>
</dbReference>
<dbReference type="Pfam" id="PF02518">
    <property type="entry name" value="HATPase_c"/>
    <property type="match status" value="1"/>
</dbReference>
<dbReference type="Pfam" id="PF06580">
    <property type="entry name" value="His_kinase"/>
    <property type="match status" value="1"/>
</dbReference>
<comment type="caution">
    <text evidence="10">The sequence shown here is derived from an EMBL/GenBank/DDBJ whole genome shotgun (WGS) entry which is preliminary data.</text>
</comment>
<evidence type="ECO:0000313" key="11">
    <source>
        <dbReference type="Proteomes" id="UP000310636"/>
    </source>
</evidence>
<dbReference type="PANTHER" id="PTHR34220">
    <property type="entry name" value="SENSOR HISTIDINE KINASE YPDA"/>
    <property type="match status" value="1"/>
</dbReference>
<keyword evidence="8" id="KW-1133">Transmembrane helix</keyword>
<dbReference type="GO" id="GO:0016020">
    <property type="term" value="C:membrane"/>
    <property type="evidence" value="ECO:0007669"/>
    <property type="project" value="InterPro"/>
</dbReference>
<dbReference type="SMART" id="SM00387">
    <property type="entry name" value="HATPase_c"/>
    <property type="match status" value="1"/>
</dbReference>
<evidence type="ECO:0000256" key="4">
    <source>
        <dbReference type="ARBA" id="ARBA00022741"/>
    </source>
</evidence>
<dbReference type="InterPro" id="IPR050640">
    <property type="entry name" value="Bact_2-comp_sensor_kinase"/>
</dbReference>
<keyword evidence="8" id="KW-0812">Transmembrane</keyword>
<sequence>MRWPKLHDISLRKKVMFSFTTILICAILPISLSSYSIAAKYVEQNEMKWLLRNLQQASNVMDFQLTVYMKKSDILFNNTLFQETLAQTYTDIDMVSNAYANVIYKVIRSIFEETGYTEGSFTTKSATSAEAVIPVIYVDNDSLPKDGGGIRDMQEMAAKAWYPTFLSSKKTFYWMANQSEQATYISLNRKLMDFKTIKQLGMLNLNISTDIFKGIFSRNDQFVSGRIFYFDETGQTVFSYPDKPASFQTGELSAHAWAGKEGYFKYRNGSDNYIAAYTTSDVTGWRLVSLYRTDLVAEKLAPITKITLVVLILTLLCSFILTFFVSSAITKRISKVVSKIRRFQANSVDGEELRSVSGNDEIGVLDNSFVQMTKRINELIQHDYKSKLVARSMEVELLQAQINPHLLYNTLALIKRKAKRLGAEDIFQTTERLIFFYRNFLHNGELITSVSEEIGMIRDYIEILKFTYNVQFEAIFQIEEGMEPCYTIKLFLQPIIENAIVHGLRPVDTDGRLTIKGYRSGENVIFQVTDNGAGIPDEQLEGLNRAMLDGSGGYGLSNIMKRIKLYFGEAYGISIESVYGNGTVVTVILPFMTKDEISRLFHFADRLSME</sequence>
<comment type="catalytic activity">
    <reaction evidence="1">
        <text>ATP + protein L-histidine = ADP + protein N-phospho-L-histidine.</text>
        <dbReference type="EC" id="2.7.13.3"/>
    </reaction>
</comment>
<reference evidence="10 11" key="1">
    <citation type="submission" date="2019-04" db="EMBL/GenBank/DDBJ databases">
        <title>Cohnella sp. nov. isolated from preserved vegetables.</title>
        <authorList>
            <person name="Lin S.-Y."/>
            <person name="Hung M.-H."/>
            <person name="Young C.-C."/>
        </authorList>
    </citation>
    <scope>NUCLEOTIDE SEQUENCE [LARGE SCALE GENOMIC DNA]</scope>
    <source>
        <strain evidence="10 11">CC-MHH1044</strain>
    </source>
</reference>
<evidence type="ECO:0000256" key="6">
    <source>
        <dbReference type="ARBA" id="ARBA00022840"/>
    </source>
</evidence>
<keyword evidence="5" id="KW-0418">Kinase</keyword>
<dbReference type="Gene3D" id="3.30.565.10">
    <property type="entry name" value="Histidine kinase-like ATPase, C-terminal domain"/>
    <property type="match status" value="1"/>
</dbReference>
<feature type="transmembrane region" description="Helical" evidence="8">
    <location>
        <begin position="306"/>
        <end position="329"/>
    </location>
</feature>
<dbReference type="InterPro" id="IPR004358">
    <property type="entry name" value="Sig_transdc_His_kin-like_C"/>
</dbReference>
<dbReference type="Gene3D" id="6.10.340.10">
    <property type="match status" value="1"/>
</dbReference>
<dbReference type="InterPro" id="IPR036890">
    <property type="entry name" value="HATPase_C_sf"/>
</dbReference>
<dbReference type="InterPro" id="IPR005467">
    <property type="entry name" value="His_kinase_dom"/>
</dbReference>
<evidence type="ECO:0000256" key="1">
    <source>
        <dbReference type="ARBA" id="ARBA00000085"/>
    </source>
</evidence>
<gene>
    <name evidence="10" type="ORF">E6C55_06705</name>
</gene>
<dbReference type="AlphaFoldDB" id="A0A4S4C4N4"/>
<organism evidence="10 11">
    <name type="scientific">Cohnella fermenti</name>
    <dbReference type="NCBI Taxonomy" id="2565925"/>
    <lineage>
        <taxon>Bacteria</taxon>
        <taxon>Bacillati</taxon>
        <taxon>Bacillota</taxon>
        <taxon>Bacilli</taxon>
        <taxon>Bacillales</taxon>
        <taxon>Paenibacillaceae</taxon>
        <taxon>Cohnella</taxon>
    </lineage>
</organism>
<dbReference type="PANTHER" id="PTHR34220:SF7">
    <property type="entry name" value="SENSOR HISTIDINE KINASE YPDA"/>
    <property type="match status" value="1"/>
</dbReference>
<evidence type="ECO:0000259" key="9">
    <source>
        <dbReference type="PROSITE" id="PS50109"/>
    </source>
</evidence>
<dbReference type="OrthoDB" id="9776552at2"/>
<evidence type="ECO:0000256" key="8">
    <source>
        <dbReference type="SAM" id="Phobius"/>
    </source>
</evidence>
<keyword evidence="8" id="KW-0472">Membrane</keyword>
<keyword evidence="4" id="KW-0547">Nucleotide-binding</keyword>